<dbReference type="PANTHER" id="PTHR22916">
    <property type="entry name" value="GLYCOSYLTRANSFERASE"/>
    <property type="match status" value="1"/>
</dbReference>
<feature type="domain" description="Glycosyltransferase 2-like" evidence="1">
    <location>
        <begin position="9"/>
        <end position="168"/>
    </location>
</feature>
<evidence type="ECO:0000259" key="1">
    <source>
        <dbReference type="Pfam" id="PF00535"/>
    </source>
</evidence>
<dbReference type="PANTHER" id="PTHR22916:SF3">
    <property type="entry name" value="UDP-GLCNAC:BETAGAL BETA-1,3-N-ACETYLGLUCOSAMINYLTRANSFERASE-LIKE PROTEIN 1"/>
    <property type="match status" value="1"/>
</dbReference>
<dbReference type="InterPro" id="IPR001173">
    <property type="entry name" value="Glyco_trans_2-like"/>
</dbReference>
<dbReference type="RefSeq" id="WP_162346376.1">
    <property type="nucleotide sequence ID" value="NZ_JAAEAA010000012.1"/>
</dbReference>
<protein>
    <submittedName>
        <fullName evidence="2">Glycosyltransferase family 2 protein</fullName>
    </submittedName>
</protein>
<keyword evidence="2" id="KW-0808">Transferase</keyword>
<dbReference type="GO" id="GO:0016758">
    <property type="term" value="F:hexosyltransferase activity"/>
    <property type="evidence" value="ECO:0007669"/>
    <property type="project" value="UniProtKB-ARBA"/>
</dbReference>
<evidence type="ECO:0000313" key="3">
    <source>
        <dbReference type="Proteomes" id="UP000478546"/>
    </source>
</evidence>
<dbReference type="AlphaFoldDB" id="A0A6B2H9S9"/>
<name>A0A6B2H9S9_9BACT</name>
<dbReference type="Pfam" id="PF00535">
    <property type="entry name" value="Glycos_transf_2"/>
    <property type="match status" value="1"/>
</dbReference>
<accession>A0A6B2H9S9</accession>
<dbReference type="CDD" id="cd00761">
    <property type="entry name" value="Glyco_tranf_GTA_type"/>
    <property type="match status" value="1"/>
</dbReference>
<dbReference type="Proteomes" id="UP000478546">
    <property type="component" value="Unassembled WGS sequence"/>
</dbReference>
<comment type="caution">
    <text evidence="2">The sequence shown here is derived from an EMBL/GenBank/DDBJ whole genome shotgun (WGS) entry which is preliminary data.</text>
</comment>
<dbReference type="Gene3D" id="3.90.550.10">
    <property type="entry name" value="Spore Coat Polysaccharide Biosynthesis Protein SpsA, Chain A"/>
    <property type="match status" value="1"/>
</dbReference>
<organism evidence="2 3">
    <name type="scientific">Pontibacter fetidus</name>
    <dbReference type="NCBI Taxonomy" id="2700082"/>
    <lineage>
        <taxon>Bacteria</taxon>
        <taxon>Pseudomonadati</taxon>
        <taxon>Bacteroidota</taxon>
        <taxon>Cytophagia</taxon>
        <taxon>Cytophagales</taxon>
        <taxon>Hymenobacteraceae</taxon>
        <taxon>Pontibacter</taxon>
    </lineage>
</organism>
<evidence type="ECO:0000313" key="2">
    <source>
        <dbReference type="EMBL" id="NDK56312.1"/>
    </source>
</evidence>
<dbReference type="InterPro" id="IPR029044">
    <property type="entry name" value="Nucleotide-diphossugar_trans"/>
</dbReference>
<keyword evidence="3" id="KW-1185">Reference proteome</keyword>
<sequence length="289" mass="34265">MKNNDPLISVLMTSYNREKYIAKSIESIFASTYTNWELIILDDFSKDRTFEIALEYSVKDSRIKAYRNKVNLGQFRNRNEIVKYSKGEYLKYLDSDDLLYPYGLEQLVYYMEQFPEAGYGLCSIKQDDQLIYPYQLTPEQSYKAHYLQGRGIFNKAPLSSIFRRKAFTDICGFPHEAVSGDFAMWNHIACYYPVVLMPEGIVWYRAHEEQEMQKTRDNYLVEFEYLKVAEYYLKSNYCPLSEYDRLTCLKNNYKQQKKFIISKTLRNGFFAGFNLIEHYNTEAKINSAF</sequence>
<proteinExistence type="predicted"/>
<dbReference type="SUPFAM" id="SSF53448">
    <property type="entry name" value="Nucleotide-diphospho-sugar transferases"/>
    <property type="match status" value="1"/>
</dbReference>
<gene>
    <name evidence="2" type="ORF">GWO68_10315</name>
</gene>
<dbReference type="EMBL" id="JAAEAA010000012">
    <property type="protein sequence ID" value="NDK56312.1"/>
    <property type="molecule type" value="Genomic_DNA"/>
</dbReference>
<reference evidence="2 3" key="1">
    <citation type="submission" date="2020-01" db="EMBL/GenBank/DDBJ databases">
        <authorList>
            <person name="Kim M.K."/>
        </authorList>
    </citation>
    <scope>NUCLEOTIDE SEQUENCE [LARGE SCALE GENOMIC DNA]</scope>
    <source>
        <strain evidence="2 3">BT213</strain>
    </source>
</reference>